<sequence>MTFLKNHSMLCALSVCFSLLLSGCSEPSSQSTTNTTAVDVAKYPWTKEHKNHPEWPLEIREEVYGDADTFSTPRLMFWNKYKYSEVRTLWSSRLDGSDRRRIIPEEVFIKFRPVGLHKAARSPDNRYIAISGYINDRATRQLYDTKDKKLITMSAGGGHPSFNWTSDSDNVIFYADGKHYNYNVSTATLTQRKIIYSDELFLLPGDKEFLAIKHDGFWIHKFNGEVVRKVNFGFPRAWEMKNHRISPDGKYLAFMTYGREDFHFHWVNIANPEIEHSEKGTGGGVIFSPEEDFLLEYTIKHSKERDEKGFYLSERVIKTKNIVTDEQLETLIKEKYIWGMRTLVPVAITNLAVQDVRR</sequence>
<dbReference type="Proteomes" id="UP001457661">
    <property type="component" value="Unassembled WGS sequence"/>
</dbReference>
<keyword evidence="3" id="KW-1185">Reference proteome</keyword>
<dbReference type="InterPro" id="IPR011042">
    <property type="entry name" value="6-blade_b-propeller_TolB-like"/>
</dbReference>
<dbReference type="EMBL" id="JBBMQX010000011">
    <property type="protein sequence ID" value="MEM5533570.1"/>
    <property type="molecule type" value="Genomic_DNA"/>
</dbReference>
<comment type="caution">
    <text evidence="2">The sequence shown here is derived from an EMBL/GenBank/DDBJ whole genome shotgun (WGS) entry which is preliminary data.</text>
</comment>
<gene>
    <name evidence="2" type="ORF">WNY57_14125</name>
</gene>
<protein>
    <submittedName>
        <fullName evidence="2">Uncharacterized protein</fullName>
    </submittedName>
</protein>
<reference evidence="2 3" key="1">
    <citation type="submission" date="2024-03" db="EMBL/GenBank/DDBJ databases">
        <title>Community enrichment and isolation of bacterial strains for fucoidan degradation.</title>
        <authorList>
            <person name="Sichert A."/>
        </authorList>
    </citation>
    <scope>NUCLEOTIDE SEQUENCE [LARGE SCALE GENOMIC DNA]</scope>
    <source>
        <strain evidence="2 3">AS26</strain>
    </source>
</reference>
<dbReference type="SUPFAM" id="SSF69304">
    <property type="entry name" value="Tricorn protease N-terminal domain"/>
    <property type="match status" value="1"/>
</dbReference>
<organism evidence="2 3">
    <name type="scientific">Pseudoalteromonas arctica</name>
    <dbReference type="NCBI Taxonomy" id="394751"/>
    <lineage>
        <taxon>Bacteria</taxon>
        <taxon>Pseudomonadati</taxon>
        <taxon>Pseudomonadota</taxon>
        <taxon>Gammaproteobacteria</taxon>
        <taxon>Alteromonadales</taxon>
        <taxon>Pseudoalteromonadaceae</taxon>
        <taxon>Pseudoalteromonas</taxon>
    </lineage>
</organism>
<dbReference type="PROSITE" id="PS51257">
    <property type="entry name" value="PROKAR_LIPOPROTEIN"/>
    <property type="match status" value="1"/>
</dbReference>
<feature type="chain" id="PRO_5046121318" evidence="1">
    <location>
        <begin position="28"/>
        <end position="358"/>
    </location>
</feature>
<dbReference type="Gene3D" id="2.120.10.30">
    <property type="entry name" value="TolB, C-terminal domain"/>
    <property type="match status" value="1"/>
</dbReference>
<evidence type="ECO:0000313" key="2">
    <source>
        <dbReference type="EMBL" id="MEM5533570.1"/>
    </source>
</evidence>
<proteinExistence type="predicted"/>
<accession>A0ABU9TIN2</accession>
<evidence type="ECO:0000313" key="3">
    <source>
        <dbReference type="Proteomes" id="UP001457661"/>
    </source>
</evidence>
<feature type="signal peptide" evidence="1">
    <location>
        <begin position="1"/>
        <end position="27"/>
    </location>
</feature>
<keyword evidence="1" id="KW-0732">Signal</keyword>
<dbReference type="RefSeq" id="WP_342880011.1">
    <property type="nucleotide sequence ID" value="NZ_JBBMQX010000011.1"/>
</dbReference>
<name>A0ABU9TIN2_9GAMM</name>
<evidence type="ECO:0000256" key="1">
    <source>
        <dbReference type="SAM" id="SignalP"/>
    </source>
</evidence>